<organism evidence="2 3">
    <name type="scientific">Coccidioides immitis RMSCC 2394</name>
    <dbReference type="NCBI Taxonomy" id="404692"/>
    <lineage>
        <taxon>Eukaryota</taxon>
        <taxon>Fungi</taxon>
        <taxon>Dikarya</taxon>
        <taxon>Ascomycota</taxon>
        <taxon>Pezizomycotina</taxon>
        <taxon>Eurotiomycetes</taxon>
        <taxon>Eurotiomycetidae</taxon>
        <taxon>Onygenales</taxon>
        <taxon>Onygenaceae</taxon>
        <taxon>Coccidioides</taxon>
    </lineage>
</organism>
<protein>
    <submittedName>
        <fullName evidence="2">Uncharacterized protein</fullName>
    </submittedName>
</protein>
<evidence type="ECO:0000313" key="3">
    <source>
        <dbReference type="Proteomes" id="UP000054565"/>
    </source>
</evidence>
<dbReference type="Proteomes" id="UP000054565">
    <property type="component" value="Unassembled WGS sequence"/>
</dbReference>
<reference evidence="3" key="1">
    <citation type="journal article" date="2010" name="Genome Res.">
        <title>Population genomic sequencing of Coccidioides fungi reveals recent hybridization and transposon control.</title>
        <authorList>
            <person name="Neafsey D.E."/>
            <person name="Barker B.M."/>
            <person name="Sharpton T.J."/>
            <person name="Stajich J.E."/>
            <person name="Park D.J."/>
            <person name="Whiston E."/>
            <person name="Hung C.-Y."/>
            <person name="McMahan C."/>
            <person name="White J."/>
            <person name="Sykes S."/>
            <person name="Heiman D."/>
            <person name="Young S."/>
            <person name="Zeng Q."/>
            <person name="Abouelleil A."/>
            <person name="Aftuck L."/>
            <person name="Bessette D."/>
            <person name="Brown A."/>
            <person name="FitzGerald M."/>
            <person name="Lui A."/>
            <person name="Macdonald J.P."/>
            <person name="Priest M."/>
            <person name="Orbach M.J."/>
            <person name="Galgiani J.N."/>
            <person name="Kirkland T.N."/>
            <person name="Cole G.T."/>
            <person name="Birren B.W."/>
            <person name="Henn M.R."/>
            <person name="Taylor J.W."/>
            <person name="Rounsley S.D."/>
        </authorList>
    </citation>
    <scope>NUCLEOTIDE SEQUENCE [LARGE SCALE GENOMIC DNA]</scope>
    <source>
        <strain evidence="3">RMSCC 2394</strain>
    </source>
</reference>
<sequence length="150" mass="16676">MPVRTVADPASTASRFTNRPPPSCLFFSKLATSRSKSHQKQMWSGWKSACFVNGRAQGSTRRTALAHFLVLFLSYAKYSSKLTSHVVIWATYNPEWLAAVAAAEPGTEERLAERRIAPRSERSKSHAESQHTRTVYLELLLIGLGLAAKN</sequence>
<proteinExistence type="predicted"/>
<evidence type="ECO:0000256" key="1">
    <source>
        <dbReference type="SAM" id="MobiDB-lite"/>
    </source>
</evidence>
<name>A0A0J6Y1U1_COCIT</name>
<dbReference type="EMBL" id="DS028094">
    <property type="protein sequence ID" value="KMP02581.1"/>
    <property type="molecule type" value="Genomic_DNA"/>
</dbReference>
<accession>A0A0J6Y1U1</accession>
<evidence type="ECO:0000313" key="2">
    <source>
        <dbReference type="EMBL" id="KMP02581.1"/>
    </source>
</evidence>
<feature type="region of interest" description="Disordered" evidence="1">
    <location>
        <begin position="109"/>
        <end position="129"/>
    </location>
</feature>
<gene>
    <name evidence="2" type="ORF">CIRG_02273</name>
</gene>
<dbReference type="AlphaFoldDB" id="A0A0J6Y1U1"/>